<gene>
    <name evidence="5" type="ORF">DFP95_104208</name>
</gene>
<dbReference type="InterPro" id="IPR018060">
    <property type="entry name" value="HTH_AraC"/>
</dbReference>
<dbReference type="RefSeq" id="WP_181907344.1">
    <property type="nucleotide sequence ID" value="NZ_QRDY01000004.1"/>
</dbReference>
<sequence length="268" mass="30293">MKPINLALSGYSTHPEPFHHDFPNGLDTYIIRLQSEGISRALVDGTLIDITPGDLLLFKPGDLYELRVGEAGEPVKPNGDYFIMTTGEGMDEWWLRKKRPTKTKIAEDGRIKTLWHQIIMEKRRLDGGQSELVTLLILSLLTMLDRAIEEAPTIQSASAYHAIRMRNFVEAHASQEIRLEDVARDAGLSVSRTVHLFKDYYGTTIIGYLQQIRMAHAVDLLHHSPLSLEQIAAETGLGSYAYFHRVFRAQYGMAPGAYRKKKYSGHQV</sequence>
<dbReference type="PROSITE" id="PS01124">
    <property type="entry name" value="HTH_ARAC_FAMILY_2"/>
    <property type="match status" value="1"/>
</dbReference>
<accession>A0A3D9IN61</accession>
<name>A0A3D9IN61_9BACL</name>
<dbReference type="InterPro" id="IPR018062">
    <property type="entry name" value="HTH_AraC-typ_CS"/>
</dbReference>
<organism evidence="5 6">
    <name type="scientific">Cohnella lupini</name>
    <dbReference type="NCBI Taxonomy" id="1294267"/>
    <lineage>
        <taxon>Bacteria</taxon>
        <taxon>Bacillati</taxon>
        <taxon>Bacillota</taxon>
        <taxon>Bacilli</taxon>
        <taxon>Bacillales</taxon>
        <taxon>Paenibacillaceae</taxon>
        <taxon>Cohnella</taxon>
    </lineage>
</organism>
<evidence type="ECO:0000256" key="1">
    <source>
        <dbReference type="ARBA" id="ARBA00023015"/>
    </source>
</evidence>
<dbReference type="PROSITE" id="PS00041">
    <property type="entry name" value="HTH_ARAC_FAMILY_1"/>
    <property type="match status" value="1"/>
</dbReference>
<dbReference type="GO" id="GO:0003700">
    <property type="term" value="F:DNA-binding transcription factor activity"/>
    <property type="evidence" value="ECO:0007669"/>
    <property type="project" value="InterPro"/>
</dbReference>
<evidence type="ECO:0000313" key="6">
    <source>
        <dbReference type="Proteomes" id="UP000256869"/>
    </source>
</evidence>
<dbReference type="InterPro" id="IPR009057">
    <property type="entry name" value="Homeodomain-like_sf"/>
</dbReference>
<dbReference type="Pfam" id="PF12833">
    <property type="entry name" value="HTH_18"/>
    <property type="match status" value="1"/>
</dbReference>
<evidence type="ECO:0000313" key="5">
    <source>
        <dbReference type="EMBL" id="RED63214.1"/>
    </source>
</evidence>
<dbReference type="GO" id="GO:0043565">
    <property type="term" value="F:sequence-specific DNA binding"/>
    <property type="evidence" value="ECO:0007669"/>
    <property type="project" value="InterPro"/>
</dbReference>
<feature type="domain" description="HTH araC/xylS-type" evidence="4">
    <location>
        <begin position="163"/>
        <end position="261"/>
    </location>
</feature>
<dbReference type="SMART" id="SM00342">
    <property type="entry name" value="HTH_ARAC"/>
    <property type="match status" value="1"/>
</dbReference>
<protein>
    <submittedName>
        <fullName evidence="5">AraC family transcriptional regulator of arabinose operon</fullName>
    </submittedName>
</protein>
<evidence type="ECO:0000259" key="4">
    <source>
        <dbReference type="PROSITE" id="PS01124"/>
    </source>
</evidence>
<dbReference type="InterPro" id="IPR037923">
    <property type="entry name" value="HTH-like"/>
</dbReference>
<dbReference type="EMBL" id="QRDY01000004">
    <property type="protein sequence ID" value="RED63214.1"/>
    <property type="molecule type" value="Genomic_DNA"/>
</dbReference>
<keyword evidence="2" id="KW-0238">DNA-binding</keyword>
<keyword evidence="3" id="KW-0804">Transcription</keyword>
<proteinExistence type="predicted"/>
<dbReference type="AlphaFoldDB" id="A0A3D9IN61"/>
<reference evidence="5 6" key="1">
    <citation type="submission" date="2018-07" db="EMBL/GenBank/DDBJ databases">
        <title>Genomic Encyclopedia of Type Strains, Phase III (KMG-III): the genomes of soil and plant-associated and newly described type strains.</title>
        <authorList>
            <person name="Whitman W."/>
        </authorList>
    </citation>
    <scope>NUCLEOTIDE SEQUENCE [LARGE SCALE GENOMIC DNA]</scope>
    <source>
        <strain evidence="5 6">CECT 8236</strain>
    </source>
</reference>
<comment type="caution">
    <text evidence="5">The sequence shown here is derived from an EMBL/GenBank/DDBJ whole genome shotgun (WGS) entry which is preliminary data.</text>
</comment>
<dbReference type="Gene3D" id="1.10.10.60">
    <property type="entry name" value="Homeodomain-like"/>
    <property type="match status" value="2"/>
</dbReference>
<dbReference type="PANTHER" id="PTHR43280:SF2">
    <property type="entry name" value="HTH-TYPE TRANSCRIPTIONAL REGULATOR EXSA"/>
    <property type="match status" value="1"/>
</dbReference>
<dbReference type="Proteomes" id="UP000256869">
    <property type="component" value="Unassembled WGS sequence"/>
</dbReference>
<dbReference type="PANTHER" id="PTHR43280">
    <property type="entry name" value="ARAC-FAMILY TRANSCRIPTIONAL REGULATOR"/>
    <property type="match status" value="1"/>
</dbReference>
<evidence type="ECO:0000256" key="3">
    <source>
        <dbReference type="ARBA" id="ARBA00023163"/>
    </source>
</evidence>
<dbReference type="SUPFAM" id="SSF46689">
    <property type="entry name" value="Homeodomain-like"/>
    <property type="match status" value="2"/>
</dbReference>
<evidence type="ECO:0000256" key="2">
    <source>
        <dbReference type="ARBA" id="ARBA00023125"/>
    </source>
</evidence>
<keyword evidence="6" id="KW-1185">Reference proteome</keyword>
<dbReference type="SUPFAM" id="SSF51215">
    <property type="entry name" value="Regulatory protein AraC"/>
    <property type="match status" value="1"/>
</dbReference>
<keyword evidence="1" id="KW-0805">Transcription regulation</keyword>